<feature type="compositionally biased region" description="Polar residues" evidence="1">
    <location>
        <begin position="7"/>
        <end position="33"/>
    </location>
</feature>
<dbReference type="Proteomes" id="UP001050691">
    <property type="component" value="Unassembled WGS sequence"/>
</dbReference>
<name>A0AAV5AAF8_9AGAM</name>
<feature type="region of interest" description="Disordered" evidence="1">
    <location>
        <begin position="1"/>
        <end position="122"/>
    </location>
</feature>
<organism evidence="2 3">
    <name type="scientific">Clathrus columnatus</name>
    <dbReference type="NCBI Taxonomy" id="1419009"/>
    <lineage>
        <taxon>Eukaryota</taxon>
        <taxon>Fungi</taxon>
        <taxon>Dikarya</taxon>
        <taxon>Basidiomycota</taxon>
        <taxon>Agaricomycotina</taxon>
        <taxon>Agaricomycetes</taxon>
        <taxon>Phallomycetidae</taxon>
        <taxon>Phallales</taxon>
        <taxon>Clathraceae</taxon>
        <taxon>Clathrus</taxon>
    </lineage>
</organism>
<comment type="caution">
    <text evidence="2">The sequence shown here is derived from an EMBL/GenBank/DDBJ whole genome shotgun (WGS) entry which is preliminary data.</text>
</comment>
<proteinExistence type="predicted"/>
<evidence type="ECO:0000256" key="1">
    <source>
        <dbReference type="SAM" id="MobiDB-lite"/>
    </source>
</evidence>
<dbReference type="EMBL" id="BPWL01000006">
    <property type="protein sequence ID" value="GJJ11310.1"/>
    <property type="molecule type" value="Genomic_DNA"/>
</dbReference>
<dbReference type="AlphaFoldDB" id="A0AAV5AAF8"/>
<feature type="compositionally biased region" description="Polar residues" evidence="1">
    <location>
        <begin position="106"/>
        <end position="117"/>
    </location>
</feature>
<feature type="region of interest" description="Disordered" evidence="1">
    <location>
        <begin position="193"/>
        <end position="215"/>
    </location>
</feature>
<gene>
    <name evidence="2" type="ORF">Clacol_005542</name>
</gene>
<accession>A0AAV5AAF8</accession>
<sequence length="215" mass="22256">MSAPAGSYSQMGPSNTTNQTHITNPNVNQQTVPGGQFDPIFQNTNQVPSEGRIMDPSGTTNPNVHSGLSTGQNYNPSGTTNPNVDSNLSTGQGYNNTEGRRMDSSGMANSNAGQGYNQMPGREHHYYAPAESDQPAARTETGAASCGDTAGKGVHGVFKSIHGAGEALRGNVMSAIDNALGNKESAAKNSQIAQAGYQEMRTGGTAARGPKQANP</sequence>
<evidence type="ECO:0000313" key="3">
    <source>
        <dbReference type="Proteomes" id="UP001050691"/>
    </source>
</evidence>
<feature type="compositionally biased region" description="Polar residues" evidence="1">
    <location>
        <begin position="57"/>
        <end position="97"/>
    </location>
</feature>
<keyword evidence="3" id="KW-1185">Reference proteome</keyword>
<protein>
    <submittedName>
        <fullName evidence="2">Uncharacterized protein</fullName>
    </submittedName>
</protein>
<reference evidence="2" key="1">
    <citation type="submission" date="2021-10" db="EMBL/GenBank/DDBJ databases">
        <title>De novo Genome Assembly of Clathrus columnatus (Basidiomycota, Fungi) Using Illumina and Nanopore Sequence Data.</title>
        <authorList>
            <person name="Ogiso-Tanaka E."/>
            <person name="Itagaki H."/>
            <person name="Hosoya T."/>
            <person name="Hosaka K."/>
        </authorList>
    </citation>
    <scope>NUCLEOTIDE SEQUENCE</scope>
    <source>
        <strain evidence="2">MO-923</strain>
    </source>
</reference>
<evidence type="ECO:0000313" key="2">
    <source>
        <dbReference type="EMBL" id="GJJ11310.1"/>
    </source>
</evidence>